<dbReference type="HOGENOM" id="CLU_2769990_0_0_7"/>
<reference evidence="1 2" key="1">
    <citation type="submission" date="2009-01" db="EMBL/GenBank/DDBJ databases">
        <title>Complete sequence of Geobacter sp. FRC-32.</title>
        <authorList>
            <consortium name="US DOE Joint Genome Institute"/>
            <person name="Lucas S."/>
            <person name="Copeland A."/>
            <person name="Lapidus A."/>
            <person name="Glavina del Rio T."/>
            <person name="Dalin E."/>
            <person name="Tice H."/>
            <person name="Bruce D."/>
            <person name="Goodwin L."/>
            <person name="Pitluck S."/>
            <person name="Saunders E."/>
            <person name="Brettin T."/>
            <person name="Detter J.C."/>
            <person name="Han C."/>
            <person name="Larimer F."/>
            <person name="Land M."/>
            <person name="Hauser L."/>
            <person name="Kyrpides N."/>
            <person name="Ovchinnikova G."/>
            <person name="Kostka J."/>
            <person name="Richardson P."/>
        </authorList>
    </citation>
    <scope>NUCLEOTIDE SEQUENCE [LARGE SCALE GENOMIC DNA]</scope>
    <source>
        <strain evidence="2">DSM 22248 / JCM 15807 / FRC-32</strain>
    </source>
</reference>
<accession>B9M3N4</accession>
<dbReference type="OrthoDB" id="5398525at2"/>
<sequence length="61" mass="7056">MSENIQNQCEVRIWCADCERSEYTTKGEKYLCASCGKVLESHHEMHHEIFPHVSGDEDNLS</sequence>
<organism evidence="1 2">
    <name type="scientific">Geotalea daltonii (strain DSM 22248 / JCM 15807 / FRC-32)</name>
    <name type="common">Geobacter daltonii</name>
    <dbReference type="NCBI Taxonomy" id="316067"/>
    <lineage>
        <taxon>Bacteria</taxon>
        <taxon>Pseudomonadati</taxon>
        <taxon>Thermodesulfobacteriota</taxon>
        <taxon>Desulfuromonadia</taxon>
        <taxon>Geobacterales</taxon>
        <taxon>Geobacteraceae</taxon>
        <taxon>Geotalea</taxon>
    </lineage>
</organism>
<keyword evidence="2" id="KW-1185">Reference proteome</keyword>
<dbReference type="AlphaFoldDB" id="B9M3N4"/>
<proteinExistence type="predicted"/>
<name>B9M3N4_GEODF</name>
<dbReference type="STRING" id="316067.Geob_3112"/>
<evidence type="ECO:0000313" key="2">
    <source>
        <dbReference type="Proteomes" id="UP000007721"/>
    </source>
</evidence>
<dbReference type="EMBL" id="CP001390">
    <property type="protein sequence ID" value="ACM21455.1"/>
    <property type="molecule type" value="Genomic_DNA"/>
</dbReference>
<protein>
    <submittedName>
        <fullName evidence="1">Uncharacterized protein</fullName>
    </submittedName>
</protein>
<dbReference type="KEGG" id="geo:Geob_3112"/>
<dbReference type="Proteomes" id="UP000007721">
    <property type="component" value="Chromosome"/>
</dbReference>
<evidence type="ECO:0000313" key="1">
    <source>
        <dbReference type="EMBL" id="ACM21455.1"/>
    </source>
</evidence>
<gene>
    <name evidence="1" type="ordered locus">Geob_3112</name>
</gene>
<dbReference type="RefSeq" id="WP_012648183.1">
    <property type="nucleotide sequence ID" value="NC_011979.1"/>
</dbReference>